<evidence type="ECO:0000256" key="2">
    <source>
        <dbReference type="ARBA" id="ARBA00009866"/>
    </source>
</evidence>
<evidence type="ECO:0000256" key="1">
    <source>
        <dbReference type="ARBA" id="ARBA00004496"/>
    </source>
</evidence>
<dbReference type="InterPro" id="IPR032486">
    <property type="entry name" value="JIP_LZII"/>
</dbReference>
<dbReference type="GO" id="GO:0005078">
    <property type="term" value="F:MAP-kinase scaffold activity"/>
    <property type="evidence" value="ECO:0007669"/>
    <property type="project" value="InterPro"/>
</dbReference>
<dbReference type="Gene3D" id="1.20.5.1000">
    <property type="entry name" value="arf6 gtpase in complex with a specific effector, jip4"/>
    <property type="match status" value="1"/>
</dbReference>
<dbReference type="InterPro" id="IPR039911">
    <property type="entry name" value="JIP3/JIP4"/>
</dbReference>
<feature type="region of interest" description="Disordered" evidence="6">
    <location>
        <begin position="629"/>
        <end position="662"/>
    </location>
</feature>
<dbReference type="GO" id="GO:0030159">
    <property type="term" value="F:signaling receptor complex adaptor activity"/>
    <property type="evidence" value="ECO:0007669"/>
    <property type="project" value="TreeGrafter"/>
</dbReference>
<dbReference type="GO" id="GO:0008432">
    <property type="term" value="F:JUN kinase binding"/>
    <property type="evidence" value="ECO:0007669"/>
    <property type="project" value="TreeGrafter"/>
</dbReference>
<reference evidence="8" key="2">
    <citation type="submission" date="2025-09" db="UniProtKB">
        <authorList>
            <consortium name="Ensembl"/>
        </authorList>
    </citation>
    <scope>IDENTIFICATION</scope>
</reference>
<feature type="compositionally biased region" description="Low complexity" evidence="6">
    <location>
        <begin position="92"/>
        <end position="105"/>
    </location>
</feature>
<comment type="similarity">
    <text evidence="2">Belongs to the JIP scaffold family.</text>
</comment>
<evidence type="ECO:0000256" key="3">
    <source>
        <dbReference type="ARBA" id="ARBA00022490"/>
    </source>
</evidence>
<dbReference type="Pfam" id="PF16471">
    <property type="entry name" value="JIP_LZII"/>
    <property type="match status" value="1"/>
</dbReference>
<dbReference type="GO" id="GO:0019894">
    <property type="term" value="F:kinesin binding"/>
    <property type="evidence" value="ECO:0007669"/>
    <property type="project" value="TreeGrafter"/>
</dbReference>
<name>A0A8C3LWY3_CHRPC</name>
<dbReference type="Proteomes" id="UP000694543">
    <property type="component" value="Unplaced"/>
</dbReference>
<accession>A0A8C3LWY3</accession>
<keyword evidence="4 5" id="KW-0175">Coiled coil</keyword>
<comment type="subcellular location">
    <subcellularLocation>
        <location evidence="1">Cytoplasm</location>
    </subcellularLocation>
</comment>
<feature type="compositionally biased region" description="Basic and acidic residues" evidence="6">
    <location>
        <begin position="55"/>
        <end position="74"/>
    </location>
</feature>
<evidence type="ECO:0000313" key="8">
    <source>
        <dbReference type="Ensembl" id="ENSCPIP00010016760.1"/>
    </source>
</evidence>
<reference evidence="8" key="1">
    <citation type="submission" date="2025-08" db="UniProtKB">
        <authorList>
            <consortium name="Ensembl"/>
        </authorList>
    </citation>
    <scope>IDENTIFICATION</scope>
</reference>
<protein>
    <submittedName>
        <fullName evidence="8">Sperm associated antigen 9</fullName>
    </submittedName>
</protein>
<proteinExistence type="inferred from homology"/>
<feature type="compositionally biased region" description="Basic and acidic residues" evidence="6">
    <location>
        <begin position="296"/>
        <end position="312"/>
    </location>
</feature>
<feature type="region of interest" description="Disordered" evidence="6">
    <location>
        <begin position="17"/>
        <end position="135"/>
    </location>
</feature>
<dbReference type="GO" id="GO:0016192">
    <property type="term" value="P:vesicle-mediated transport"/>
    <property type="evidence" value="ECO:0007669"/>
    <property type="project" value="TreeGrafter"/>
</dbReference>
<dbReference type="PANTHER" id="PTHR13886">
    <property type="entry name" value="JNK/SAPK-ASSOCIATED PROTEIN"/>
    <property type="match status" value="1"/>
</dbReference>
<keyword evidence="3" id="KW-0963">Cytoplasm</keyword>
<feature type="region of interest" description="Disordered" evidence="6">
    <location>
        <begin position="296"/>
        <end position="322"/>
    </location>
</feature>
<evidence type="ECO:0000256" key="6">
    <source>
        <dbReference type="SAM" id="MobiDB-lite"/>
    </source>
</evidence>
<dbReference type="InterPro" id="IPR034744">
    <property type="entry name" value="RH2"/>
</dbReference>
<dbReference type="FunFam" id="1.20.5.1000:FF:000001">
    <property type="entry name" value="C-Jun-amino-terminal kinase-interacting protein 3 isoform X2"/>
    <property type="match status" value="1"/>
</dbReference>
<sequence length="780" mass="85557">MIHNYMEHLERTKLHQLTGGDQLESTTHSRIRKERPISLGIFPLPPGDSLLTPEAQREAGETPGSEHWKFHELSQPRSHTSLKDELSDVSQAGSKTTTPASTAASDVPALPAETPQKEDAEGFAKGTDMQNEKPDISKNIEVQVAQETRNVSTGGNENEEKSEVQAIIESTPELDMDKDLSGYKGSSTPTKGIENKAFDRNTESLFEELSSAGSGLIGDVDEGADLLGMGREVENLILENTQLLETKNALNVVKNDLIAKVDELTCEKDVLQGELEAVKQAKQKLEEKNKELEEELKKARAEAEEARQKAKEDDDSDVPTAQRKRFTRVEMARVLMERNQYKERLMELQEAVRWTEMIRASRENPAMQEKKRSSIWQFFSRLFSSSSNTAKKPEPPVNVKYNAPTSHITPSVKKRSSTLSQLPSDKSKAFEFLSDETEASLASRREQKREQYRQVKAHVQKEDGRVQAFGWSLPQKYKQVANGGQGDNKMKNLPVPVYLRPLDEKDTSMKLWCAVGVNLSGGKTRDGGSVVGASVFYNDVAGTDADGNKQRTGSQSSLDRLDQELKDQQKELKHQEDLSSLVWICTSTHSATKVIIIDANQPGNILDSFIVCNSHVLCIASVPGARETDYPVGEEGSQEVDPNQVDKSSLCGSMTSNSSAETDSMLGGITVVGCTAEGVTGAPVAHSANGASPMVEKHNSVDDNIPTAEEATEATEVSAGTEDITDIGQTGVYTEHVFTDPLGVQNTEASPVYHLKVNNISNGSMFEIFVLLIHVGIADI</sequence>
<feature type="coiled-coil region" evidence="5">
    <location>
        <begin position="551"/>
        <end position="578"/>
    </location>
</feature>
<evidence type="ECO:0000256" key="5">
    <source>
        <dbReference type="SAM" id="Coils"/>
    </source>
</evidence>
<evidence type="ECO:0000256" key="4">
    <source>
        <dbReference type="ARBA" id="ARBA00023054"/>
    </source>
</evidence>
<feature type="compositionally biased region" description="Polar residues" evidence="6">
    <location>
        <begin position="645"/>
        <end position="662"/>
    </location>
</feature>
<organism evidence="8 9">
    <name type="scientific">Chrysolophus pictus</name>
    <name type="common">Golden pheasant</name>
    <name type="synonym">Phasianus pictus</name>
    <dbReference type="NCBI Taxonomy" id="9089"/>
    <lineage>
        <taxon>Eukaryota</taxon>
        <taxon>Metazoa</taxon>
        <taxon>Chordata</taxon>
        <taxon>Craniata</taxon>
        <taxon>Vertebrata</taxon>
        <taxon>Euteleostomi</taxon>
        <taxon>Archelosauria</taxon>
        <taxon>Archosauria</taxon>
        <taxon>Dinosauria</taxon>
        <taxon>Saurischia</taxon>
        <taxon>Theropoda</taxon>
        <taxon>Coelurosauria</taxon>
        <taxon>Aves</taxon>
        <taxon>Neognathae</taxon>
        <taxon>Galloanserae</taxon>
        <taxon>Galliformes</taxon>
        <taxon>Phasianidae</taxon>
        <taxon>Phasianinae</taxon>
        <taxon>Chrysolophus</taxon>
    </lineage>
</organism>
<keyword evidence="9" id="KW-1185">Reference proteome</keyword>
<evidence type="ECO:0000259" key="7">
    <source>
        <dbReference type="PROSITE" id="PS51777"/>
    </source>
</evidence>
<evidence type="ECO:0000313" key="9">
    <source>
        <dbReference type="Proteomes" id="UP000694543"/>
    </source>
</evidence>
<dbReference type="AlphaFoldDB" id="A0A8C3LWY3"/>
<dbReference type="Ensembl" id="ENSCPIT00010019953.1">
    <property type="protein sequence ID" value="ENSCPIP00010016760.1"/>
    <property type="gene ID" value="ENSCPIG00010013212.1"/>
</dbReference>
<dbReference type="GO" id="GO:0005737">
    <property type="term" value="C:cytoplasm"/>
    <property type="evidence" value="ECO:0007669"/>
    <property type="project" value="UniProtKB-SubCell"/>
</dbReference>
<feature type="domain" description="RH2" evidence="7">
    <location>
        <begin position="323"/>
        <end position="427"/>
    </location>
</feature>
<dbReference type="PROSITE" id="PS51777">
    <property type="entry name" value="RH2"/>
    <property type="match status" value="1"/>
</dbReference>
<feature type="region of interest" description="Disordered" evidence="6">
    <location>
        <begin position="386"/>
        <end position="422"/>
    </location>
</feature>
<dbReference type="PANTHER" id="PTHR13886:SF2">
    <property type="entry name" value="C-JUN-AMINO-TERMINAL KINASE-INTERACTING PROTEIN 4"/>
    <property type="match status" value="1"/>
</dbReference>